<gene>
    <name evidence="3" type="ORF">C8E00_102412</name>
</gene>
<dbReference type="RefSeq" id="WP_133695422.1">
    <property type="nucleotide sequence ID" value="NZ_SOBR01000002.1"/>
</dbReference>
<organism evidence="3 4">
    <name type="scientific">Chromohalobacter marismortui</name>
    <dbReference type="NCBI Taxonomy" id="42055"/>
    <lineage>
        <taxon>Bacteria</taxon>
        <taxon>Pseudomonadati</taxon>
        <taxon>Pseudomonadota</taxon>
        <taxon>Gammaproteobacteria</taxon>
        <taxon>Oceanospirillales</taxon>
        <taxon>Halomonadaceae</taxon>
        <taxon>Chromohalobacter</taxon>
    </lineage>
</organism>
<evidence type="ECO:0000256" key="2">
    <source>
        <dbReference type="SAM" id="SignalP"/>
    </source>
</evidence>
<keyword evidence="1" id="KW-0175">Coiled coil</keyword>
<protein>
    <recommendedName>
        <fullName evidence="5">YfhG lipoprotein</fullName>
    </recommendedName>
</protein>
<sequence length="176" mass="19643">MNIRMLLVALCAGSLLTGCQWMTQDTSPPAAAITSCNDDIPTLADNVCLMDDWVAFGLAAQRGDGEWRQIMLTRLDGDMPHLKLARATVLAWGERDGWEQASELYKAEISAAPSRLQPLLQQWLNGLERRRALAADLVKSESRRQALMRERDELAEKLDALTAIEQSINSRHEQSP</sequence>
<accession>A0A4R7NT73</accession>
<dbReference type="Proteomes" id="UP000295380">
    <property type="component" value="Unassembled WGS sequence"/>
</dbReference>
<dbReference type="EMBL" id="SOBR01000002">
    <property type="protein sequence ID" value="TDU23912.1"/>
    <property type="molecule type" value="Genomic_DNA"/>
</dbReference>
<dbReference type="OrthoDB" id="6172547at2"/>
<dbReference type="AlphaFoldDB" id="A0A4R7NT73"/>
<feature type="coiled-coil region" evidence="1">
    <location>
        <begin position="137"/>
        <end position="164"/>
    </location>
</feature>
<keyword evidence="2" id="KW-0732">Signal</keyword>
<evidence type="ECO:0000313" key="4">
    <source>
        <dbReference type="Proteomes" id="UP000295380"/>
    </source>
</evidence>
<evidence type="ECO:0008006" key="5">
    <source>
        <dbReference type="Google" id="ProtNLM"/>
    </source>
</evidence>
<feature type="chain" id="PRO_5020263029" description="YfhG lipoprotein" evidence="2">
    <location>
        <begin position="24"/>
        <end position="176"/>
    </location>
</feature>
<evidence type="ECO:0000313" key="3">
    <source>
        <dbReference type="EMBL" id="TDU23912.1"/>
    </source>
</evidence>
<dbReference type="PROSITE" id="PS51257">
    <property type="entry name" value="PROKAR_LIPOPROTEIN"/>
    <property type="match status" value="1"/>
</dbReference>
<proteinExistence type="predicted"/>
<name>A0A4R7NT73_9GAMM</name>
<comment type="caution">
    <text evidence="3">The sequence shown here is derived from an EMBL/GenBank/DDBJ whole genome shotgun (WGS) entry which is preliminary data.</text>
</comment>
<feature type="signal peptide" evidence="2">
    <location>
        <begin position="1"/>
        <end position="23"/>
    </location>
</feature>
<keyword evidence="4" id="KW-1185">Reference proteome</keyword>
<evidence type="ECO:0000256" key="1">
    <source>
        <dbReference type="SAM" id="Coils"/>
    </source>
</evidence>
<reference evidence="3 4" key="1">
    <citation type="submission" date="2019-03" db="EMBL/GenBank/DDBJ databases">
        <title>Genomic Encyclopedia of Type Strains, Phase IV (KMG-IV): sequencing the most valuable type-strain genomes for metagenomic binning, comparative biology and taxonomic classification.</title>
        <authorList>
            <person name="Goeker M."/>
        </authorList>
    </citation>
    <scope>NUCLEOTIDE SEQUENCE [LARGE SCALE GENOMIC DNA]</scope>
    <source>
        <strain evidence="3 4">DSM 6770</strain>
    </source>
</reference>